<dbReference type="RefSeq" id="WP_151759269.1">
    <property type="nucleotide sequence ID" value="NZ_BKZW01000004.1"/>
</dbReference>
<dbReference type="GO" id="GO:0006352">
    <property type="term" value="P:DNA-templated transcription initiation"/>
    <property type="evidence" value="ECO:0007669"/>
    <property type="project" value="InterPro"/>
</dbReference>
<name>A0A5J4L2G1_9CHLR</name>
<comment type="caution">
    <text evidence="1">The sequence shown here is derived from an EMBL/GenBank/DDBJ whole genome shotgun (WGS) entry which is preliminary data.</text>
</comment>
<accession>A0A5J4L2G1</accession>
<dbReference type="InterPro" id="IPR013325">
    <property type="entry name" value="RNA_pol_sigma_r2"/>
</dbReference>
<protein>
    <recommendedName>
        <fullName evidence="3">RNA polymerase sigma-70 region 2 domain-containing protein</fullName>
    </recommendedName>
</protein>
<proteinExistence type="predicted"/>
<reference evidence="1 2" key="1">
    <citation type="submission" date="2019-10" db="EMBL/GenBank/DDBJ databases">
        <title>Dictyobacter vulcani sp. nov., within the class Ktedonobacteria, isolated from soil of volcanic Mt. Zao.</title>
        <authorList>
            <person name="Zheng Y."/>
            <person name="Wang C.M."/>
            <person name="Sakai Y."/>
            <person name="Abe K."/>
            <person name="Yokota A."/>
            <person name="Yabe S."/>
        </authorList>
    </citation>
    <scope>NUCLEOTIDE SEQUENCE [LARGE SCALE GENOMIC DNA]</scope>
    <source>
        <strain evidence="1 2">W12</strain>
    </source>
</reference>
<dbReference type="GO" id="GO:0003700">
    <property type="term" value="F:DNA-binding transcription factor activity"/>
    <property type="evidence" value="ECO:0007669"/>
    <property type="project" value="InterPro"/>
</dbReference>
<dbReference type="AlphaFoldDB" id="A0A5J4L2G1"/>
<sequence>MNPIKTVDIMQLTNDFEKTFVEIEHVYRPRFQNVVYCLIGNTQATEEILNEIFSRAYNMLGQCSAIQLKRINVDQWLCTLALNVTNTWLSTHANLIYDTTSLSSLAS</sequence>
<dbReference type="SUPFAM" id="SSF88946">
    <property type="entry name" value="Sigma2 domain of RNA polymerase sigma factors"/>
    <property type="match status" value="1"/>
</dbReference>
<evidence type="ECO:0000313" key="1">
    <source>
        <dbReference type="EMBL" id="GER91646.1"/>
    </source>
</evidence>
<gene>
    <name evidence="1" type="ORF">KDW_58080</name>
</gene>
<evidence type="ECO:0000313" key="2">
    <source>
        <dbReference type="Proteomes" id="UP000326912"/>
    </source>
</evidence>
<dbReference type="Gene3D" id="1.10.1740.10">
    <property type="match status" value="1"/>
</dbReference>
<evidence type="ECO:0008006" key="3">
    <source>
        <dbReference type="Google" id="ProtNLM"/>
    </source>
</evidence>
<keyword evidence="2" id="KW-1185">Reference proteome</keyword>
<dbReference type="Proteomes" id="UP000326912">
    <property type="component" value="Unassembled WGS sequence"/>
</dbReference>
<dbReference type="EMBL" id="BKZW01000004">
    <property type="protein sequence ID" value="GER91646.1"/>
    <property type="molecule type" value="Genomic_DNA"/>
</dbReference>
<organism evidence="1 2">
    <name type="scientific">Dictyobacter vulcani</name>
    <dbReference type="NCBI Taxonomy" id="2607529"/>
    <lineage>
        <taxon>Bacteria</taxon>
        <taxon>Bacillati</taxon>
        <taxon>Chloroflexota</taxon>
        <taxon>Ktedonobacteria</taxon>
        <taxon>Ktedonobacterales</taxon>
        <taxon>Dictyobacteraceae</taxon>
        <taxon>Dictyobacter</taxon>
    </lineage>
</organism>